<feature type="region of interest" description="Disordered" evidence="1">
    <location>
        <begin position="1"/>
        <end position="23"/>
    </location>
</feature>
<sequence length="86" mass="9805">MGKNDSMPCCSQLSSPRNKHQYPPLPLVFQKRTKISLPHTGPKYPNSLMPLHIAGYSIPSMHNWQSNTVLLYLITPSISLMESYKY</sequence>
<name>A0A0A8YA91_ARUDO</name>
<proteinExistence type="predicted"/>
<evidence type="ECO:0000256" key="1">
    <source>
        <dbReference type="SAM" id="MobiDB-lite"/>
    </source>
</evidence>
<accession>A0A0A8YA91</accession>
<reference evidence="2" key="2">
    <citation type="journal article" date="2015" name="Data Brief">
        <title>Shoot transcriptome of the giant reed, Arundo donax.</title>
        <authorList>
            <person name="Barrero R.A."/>
            <person name="Guerrero F.D."/>
            <person name="Moolhuijzen P."/>
            <person name="Goolsby J.A."/>
            <person name="Tidwell J."/>
            <person name="Bellgard S.E."/>
            <person name="Bellgard M.I."/>
        </authorList>
    </citation>
    <scope>NUCLEOTIDE SEQUENCE</scope>
    <source>
        <tissue evidence="2">Shoot tissue taken approximately 20 cm above the soil surface</tissue>
    </source>
</reference>
<protein>
    <submittedName>
        <fullName evidence="2">Uncharacterized protein</fullName>
    </submittedName>
</protein>
<dbReference type="AlphaFoldDB" id="A0A0A8YA91"/>
<dbReference type="EMBL" id="GBRH01275555">
    <property type="protein sequence ID" value="JAD22340.1"/>
    <property type="molecule type" value="Transcribed_RNA"/>
</dbReference>
<organism evidence="2">
    <name type="scientific">Arundo donax</name>
    <name type="common">Giant reed</name>
    <name type="synonym">Donax arundinaceus</name>
    <dbReference type="NCBI Taxonomy" id="35708"/>
    <lineage>
        <taxon>Eukaryota</taxon>
        <taxon>Viridiplantae</taxon>
        <taxon>Streptophyta</taxon>
        <taxon>Embryophyta</taxon>
        <taxon>Tracheophyta</taxon>
        <taxon>Spermatophyta</taxon>
        <taxon>Magnoliopsida</taxon>
        <taxon>Liliopsida</taxon>
        <taxon>Poales</taxon>
        <taxon>Poaceae</taxon>
        <taxon>PACMAD clade</taxon>
        <taxon>Arundinoideae</taxon>
        <taxon>Arundineae</taxon>
        <taxon>Arundo</taxon>
    </lineage>
</organism>
<evidence type="ECO:0000313" key="2">
    <source>
        <dbReference type="EMBL" id="JAD22340.1"/>
    </source>
</evidence>
<reference evidence="2" key="1">
    <citation type="submission" date="2014-09" db="EMBL/GenBank/DDBJ databases">
        <authorList>
            <person name="Magalhaes I.L.F."/>
            <person name="Oliveira U."/>
            <person name="Santos F.R."/>
            <person name="Vidigal T.H.D.A."/>
            <person name="Brescovit A.D."/>
            <person name="Santos A.J."/>
        </authorList>
    </citation>
    <scope>NUCLEOTIDE SEQUENCE</scope>
    <source>
        <tissue evidence="2">Shoot tissue taken approximately 20 cm above the soil surface</tissue>
    </source>
</reference>